<evidence type="ECO:0000313" key="2">
    <source>
        <dbReference type="EMBL" id="MFA1552519.1"/>
    </source>
</evidence>
<evidence type="ECO:0000313" key="3">
    <source>
        <dbReference type="Proteomes" id="UP001569904"/>
    </source>
</evidence>
<dbReference type="PANTHER" id="PTHR39420:SF2">
    <property type="entry name" value="HYDROLASE"/>
    <property type="match status" value="1"/>
</dbReference>
<dbReference type="PANTHER" id="PTHR39420">
    <property type="match status" value="1"/>
</dbReference>
<sequence>MSDTPFGFNRPGNGDDDDRPQDPFKGMGGDMAQFADMLHRFADMIGAQGAGGGAGGPLNWDLAKNIARHTVVEQGDPSVVDAERRQVEEALRLADLWLDEKTTLPAGVRTPQAWSRSEWIEQTLPVWAKVCDPIATRMVDSMGGALGAGEISPDMQAMAGPLIGMVKQMAGAMVGGQAGQALGALAREVTGSADVGLPLAPDGVGALLPAGVDAFGEGLEVSADEVRLYLALREAAHQRLFAHVPWLRSHLLGAVEEYARGITVDLSGIEQAVQGLDLSNPEALQEALGGEIQLQPEETPRQKAALSRLETALALVEGWVDTVVNETAEGRLPGSVKLAEAVRRRRATGGPAERTFATLVGLELRPRRLREAAALWRSLTEARGTQGRDAVWGHPDLLPTADDLDDPDGFVHPRDEIEGLTDLDWSDLTRPEGEKPNEKDGLTEPEDGKPDEKDGLTEPEDGKPDEKGDLTEPEDGGPGGEPREKGPGDEPGPDDGGPRA</sequence>
<dbReference type="EMBL" id="JAXCEH010000001">
    <property type="protein sequence ID" value="MFA1552519.1"/>
    <property type="molecule type" value="Genomic_DNA"/>
</dbReference>
<accession>A0ABV4QPS3</accession>
<dbReference type="GO" id="GO:0008237">
    <property type="term" value="F:metallopeptidase activity"/>
    <property type="evidence" value="ECO:0007669"/>
    <property type="project" value="UniProtKB-KW"/>
</dbReference>
<keyword evidence="2" id="KW-0482">Metalloprotease</keyword>
<evidence type="ECO:0000256" key="1">
    <source>
        <dbReference type="SAM" id="MobiDB-lite"/>
    </source>
</evidence>
<feature type="compositionally biased region" description="Basic and acidic residues" evidence="1">
    <location>
        <begin position="427"/>
        <end position="470"/>
    </location>
</feature>
<dbReference type="Proteomes" id="UP001569904">
    <property type="component" value="Unassembled WGS sequence"/>
</dbReference>
<feature type="region of interest" description="Disordered" evidence="1">
    <location>
        <begin position="1"/>
        <end position="29"/>
    </location>
</feature>
<dbReference type="Gene3D" id="1.20.150.30">
    <property type="entry name" value="Zincin-like metallopeptidase, N-terminal domain"/>
    <property type="match status" value="1"/>
</dbReference>
<comment type="caution">
    <text evidence="2">The sequence shown here is derived from an EMBL/GenBank/DDBJ whole genome shotgun (WGS) entry which is preliminary data.</text>
</comment>
<dbReference type="InterPro" id="IPR042271">
    <property type="entry name" value="Zinicin_2_N"/>
</dbReference>
<dbReference type="NCBIfam" id="TIGR03624">
    <property type="entry name" value="putative hydrolase"/>
    <property type="match status" value="1"/>
</dbReference>
<keyword evidence="2" id="KW-0378">Hydrolase</keyword>
<organism evidence="2 3">
    <name type="scientific">Actinomadura chokoriensis</name>
    <dbReference type="NCBI Taxonomy" id="454156"/>
    <lineage>
        <taxon>Bacteria</taxon>
        <taxon>Bacillati</taxon>
        <taxon>Actinomycetota</taxon>
        <taxon>Actinomycetes</taxon>
        <taxon>Streptosporangiales</taxon>
        <taxon>Thermomonosporaceae</taxon>
        <taxon>Actinomadura</taxon>
    </lineage>
</organism>
<dbReference type="InterPro" id="IPR018766">
    <property type="entry name" value="Zinicin_2"/>
</dbReference>
<name>A0ABV4QPS3_9ACTN</name>
<dbReference type="Pfam" id="PF10103">
    <property type="entry name" value="Zincin_2"/>
    <property type="match status" value="1"/>
</dbReference>
<reference evidence="2 3" key="1">
    <citation type="submission" date="2023-11" db="EMBL/GenBank/DDBJ databases">
        <title>Actinomadura monticuli sp. nov., isolated from volcanic ash.</title>
        <authorList>
            <person name="Lee S.D."/>
            <person name="Yang H."/>
            <person name="Kim I.S."/>
        </authorList>
    </citation>
    <scope>NUCLEOTIDE SEQUENCE [LARGE SCALE GENOMIC DNA]</scope>
    <source>
        <strain evidence="2 3">DSM 45346</strain>
    </source>
</reference>
<proteinExistence type="predicted"/>
<keyword evidence="2" id="KW-0645">Protease</keyword>
<dbReference type="SUPFAM" id="SSF55486">
    <property type="entry name" value="Metalloproteases ('zincins'), catalytic domain"/>
    <property type="match status" value="1"/>
</dbReference>
<keyword evidence="3" id="KW-1185">Reference proteome</keyword>
<gene>
    <name evidence="2" type="ORF">SM436_02315</name>
</gene>
<feature type="region of interest" description="Disordered" evidence="1">
    <location>
        <begin position="399"/>
        <end position="500"/>
    </location>
</feature>
<dbReference type="RefSeq" id="WP_371938791.1">
    <property type="nucleotide sequence ID" value="NZ_JAXCEH010000001.1"/>
</dbReference>
<protein>
    <submittedName>
        <fullName evidence="2">Zinc-dependent metalloprotease</fullName>
    </submittedName>
</protein>